<organism evidence="3 4">
    <name type="scientific">Agromyces agglutinans</name>
    <dbReference type="NCBI Taxonomy" id="2662258"/>
    <lineage>
        <taxon>Bacteria</taxon>
        <taxon>Bacillati</taxon>
        <taxon>Actinomycetota</taxon>
        <taxon>Actinomycetes</taxon>
        <taxon>Micrococcales</taxon>
        <taxon>Microbacteriaceae</taxon>
        <taxon>Agromyces</taxon>
    </lineage>
</organism>
<comment type="catalytic activity">
    <reaction evidence="2">
        <text>oxidized coenzyme F420-(gamma-L-Glu)(n) + a quinol + H(+) = reduced coenzyme F420-(gamma-L-Glu)(n) + a quinone</text>
        <dbReference type="Rhea" id="RHEA:39663"/>
        <dbReference type="Rhea" id="RHEA-COMP:12939"/>
        <dbReference type="Rhea" id="RHEA-COMP:14378"/>
        <dbReference type="ChEBI" id="CHEBI:15378"/>
        <dbReference type="ChEBI" id="CHEBI:24646"/>
        <dbReference type="ChEBI" id="CHEBI:132124"/>
        <dbReference type="ChEBI" id="CHEBI:133980"/>
        <dbReference type="ChEBI" id="CHEBI:139511"/>
    </reaction>
</comment>
<reference evidence="3 4" key="1">
    <citation type="submission" date="2019-10" db="EMBL/GenBank/DDBJ databases">
        <authorList>
            <person name="Nie G."/>
            <person name="Ming H."/>
            <person name="Yi B."/>
        </authorList>
    </citation>
    <scope>NUCLEOTIDE SEQUENCE [LARGE SCALE GENOMIC DNA]</scope>
    <source>
        <strain evidence="3 4">CFH 90414</strain>
    </source>
</reference>
<keyword evidence="4" id="KW-1185">Reference proteome</keyword>
<dbReference type="NCBIfam" id="TIGR00026">
    <property type="entry name" value="hi_GC_TIGR00026"/>
    <property type="match status" value="1"/>
</dbReference>
<dbReference type="GO" id="GO:0070967">
    <property type="term" value="F:coenzyme F420 binding"/>
    <property type="evidence" value="ECO:0007669"/>
    <property type="project" value="TreeGrafter"/>
</dbReference>
<dbReference type="Proteomes" id="UP000431080">
    <property type="component" value="Unassembled WGS sequence"/>
</dbReference>
<dbReference type="InterPro" id="IPR004378">
    <property type="entry name" value="F420H2_quin_Rdtase"/>
</dbReference>
<comment type="caution">
    <text evidence="3">The sequence shown here is derived from an EMBL/GenBank/DDBJ whole genome shotgun (WGS) entry which is preliminary data.</text>
</comment>
<name>A0A6I2F8W5_9MICO</name>
<gene>
    <name evidence="3" type="ORF">GE115_10105</name>
</gene>
<dbReference type="InterPro" id="IPR012349">
    <property type="entry name" value="Split_barrel_FMN-bd"/>
</dbReference>
<evidence type="ECO:0000256" key="1">
    <source>
        <dbReference type="ARBA" id="ARBA00008710"/>
    </source>
</evidence>
<comment type="similarity">
    <text evidence="1">Belongs to the F420H(2)-dependent quinone reductase family.</text>
</comment>
<evidence type="ECO:0000256" key="2">
    <source>
        <dbReference type="ARBA" id="ARBA00049106"/>
    </source>
</evidence>
<accession>A0A6I2F8W5</accession>
<proteinExistence type="inferred from homology"/>
<dbReference type="GO" id="GO:0016491">
    <property type="term" value="F:oxidoreductase activity"/>
    <property type="evidence" value="ECO:0007669"/>
    <property type="project" value="InterPro"/>
</dbReference>
<dbReference type="RefSeq" id="WP_153684681.1">
    <property type="nucleotide sequence ID" value="NZ_WJIF01000005.1"/>
</dbReference>
<dbReference type="EMBL" id="WJIF01000005">
    <property type="protein sequence ID" value="MRG60217.1"/>
    <property type="molecule type" value="Genomic_DNA"/>
</dbReference>
<dbReference type="GO" id="GO:0005886">
    <property type="term" value="C:plasma membrane"/>
    <property type="evidence" value="ECO:0007669"/>
    <property type="project" value="TreeGrafter"/>
</dbReference>
<evidence type="ECO:0000313" key="4">
    <source>
        <dbReference type="Proteomes" id="UP000431080"/>
    </source>
</evidence>
<dbReference type="Gene3D" id="2.30.110.10">
    <property type="entry name" value="Electron Transport, Fmn-binding Protein, Chain A"/>
    <property type="match status" value="1"/>
</dbReference>
<dbReference type="Pfam" id="PF04075">
    <property type="entry name" value="F420H2_quin_red"/>
    <property type="match status" value="1"/>
</dbReference>
<sequence>MGADGGVVGDRTLAFLAGLHRLVIRVTGGRLGWRLGRLEVVELHTRGRRSGERRSAMLTAPIVDDDRIVLVASKGGADRHPAWYLNLVADPRVELTTRTGLRPMIARTADADERAALWPRVVRSYAGYRRYQERTARVIPVVICEPAT</sequence>
<protein>
    <submittedName>
        <fullName evidence="3">Nitroreductase family deazaflavin-dependent oxidoreductase</fullName>
    </submittedName>
</protein>
<dbReference type="AlphaFoldDB" id="A0A6I2F8W5"/>
<dbReference type="PANTHER" id="PTHR39428:SF3">
    <property type="entry name" value="DEAZAFLAVIN-DEPENDENT NITROREDUCTASE"/>
    <property type="match status" value="1"/>
</dbReference>
<evidence type="ECO:0000313" key="3">
    <source>
        <dbReference type="EMBL" id="MRG60217.1"/>
    </source>
</evidence>
<dbReference type="PANTHER" id="PTHR39428">
    <property type="entry name" value="F420H(2)-DEPENDENT QUINONE REDUCTASE RV1261C"/>
    <property type="match status" value="1"/>
</dbReference>